<protein>
    <submittedName>
        <fullName evidence="3">SMP-30/gluconolactonase/LRE family protein</fullName>
    </submittedName>
</protein>
<dbReference type="PRINTS" id="PR01790">
    <property type="entry name" value="SMP30FAMILY"/>
</dbReference>
<dbReference type="InterPro" id="IPR013658">
    <property type="entry name" value="SGL"/>
</dbReference>
<organism evidence="3 4">
    <name type="scientific">Microbulbifer halophilus</name>
    <dbReference type="NCBI Taxonomy" id="453963"/>
    <lineage>
        <taxon>Bacteria</taxon>
        <taxon>Pseudomonadati</taxon>
        <taxon>Pseudomonadota</taxon>
        <taxon>Gammaproteobacteria</taxon>
        <taxon>Cellvibrionales</taxon>
        <taxon>Microbulbiferaceae</taxon>
        <taxon>Microbulbifer</taxon>
    </lineage>
</organism>
<dbReference type="RefSeq" id="WP_265721544.1">
    <property type="nucleotide sequence ID" value="NZ_JAPIVK010000012.1"/>
</dbReference>
<accession>A0ABW5EFD0</accession>
<dbReference type="PANTHER" id="PTHR10907:SF47">
    <property type="entry name" value="REGUCALCIN"/>
    <property type="match status" value="1"/>
</dbReference>
<dbReference type="Proteomes" id="UP001597425">
    <property type="component" value="Unassembled WGS sequence"/>
</dbReference>
<comment type="similarity">
    <text evidence="1">Belongs to the SMP-30/CGR1 family.</text>
</comment>
<dbReference type="InterPro" id="IPR005511">
    <property type="entry name" value="SMP-30"/>
</dbReference>
<evidence type="ECO:0000313" key="4">
    <source>
        <dbReference type="Proteomes" id="UP001597425"/>
    </source>
</evidence>
<dbReference type="SUPFAM" id="SSF63829">
    <property type="entry name" value="Calcium-dependent phosphotriesterase"/>
    <property type="match status" value="1"/>
</dbReference>
<name>A0ABW5EFD0_9GAMM</name>
<evidence type="ECO:0000313" key="3">
    <source>
        <dbReference type="EMBL" id="MFD2311013.1"/>
    </source>
</evidence>
<evidence type="ECO:0000256" key="1">
    <source>
        <dbReference type="ARBA" id="ARBA00008853"/>
    </source>
</evidence>
<dbReference type="EMBL" id="JBHUJD010000013">
    <property type="protein sequence ID" value="MFD2311013.1"/>
    <property type="molecule type" value="Genomic_DNA"/>
</dbReference>
<comment type="caution">
    <text evidence="3">The sequence shown here is derived from an EMBL/GenBank/DDBJ whole genome shotgun (WGS) entry which is preliminary data.</text>
</comment>
<evidence type="ECO:0000259" key="2">
    <source>
        <dbReference type="Pfam" id="PF08450"/>
    </source>
</evidence>
<dbReference type="InterPro" id="IPR011042">
    <property type="entry name" value="6-blade_b-propeller_TolB-like"/>
</dbReference>
<dbReference type="Pfam" id="PF08450">
    <property type="entry name" value="SGL"/>
    <property type="match status" value="1"/>
</dbReference>
<sequence>MLDVQLIDIIDVENTLGEGVQWNHRDNSVWWTDIQECKLYRLQWPSRELEVFETPERLCAFAFTDRENCIVAAFESGFVLYDYRQGEVLWQKTLLPENSGMRFNDGRIDRQGRFWAGTMVEDGSDRADAGLFRLDTGGGVTQMASDIRISNGCAWDPRGEHFYFADTPRRKLYRYDFDAKTGDISNRQLFNRTLMHRYPDGATVDADGHLWSAQWQGARVVRYDANGRTAGAVTLPVSQTTCVAFGGENMDLLFVTSARESLSEWTLDRERCAGGLFVLQTPFRGVQDPVFDSSALLESSRNIKQTA</sequence>
<keyword evidence="4" id="KW-1185">Reference proteome</keyword>
<dbReference type="Gene3D" id="2.120.10.30">
    <property type="entry name" value="TolB, C-terminal domain"/>
    <property type="match status" value="1"/>
</dbReference>
<proteinExistence type="inferred from homology"/>
<reference evidence="4" key="1">
    <citation type="journal article" date="2019" name="Int. J. Syst. Evol. Microbiol.">
        <title>The Global Catalogue of Microorganisms (GCM) 10K type strain sequencing project: providing services to taxonomists for standard genome sequencing and annotation.</title>
        <authorList>
            <consortium name="The Broad Institute Genomics Platform"/>
            <consortium name="The Broad Institute Genome Sequencing Center for Infectious Disease"/>
            <person name="Wu L."/>
            <person name="Ma J."/>
        </authorList>
    </citation>
    <scope>NUCLEOTIDE SEQUENCE [LARGE SCALE GENOMIC DNA]</scope>
    <source>
        <strain evidence="4">KCTC 12848</strain>
    </source>
</reference>
<dbReference type="PANTHER" id="PTHR10907">
    <property type="entry name" value="REGUCALCIN"/>
    <property type="match status" value="1"/>
</dbReference>
<feature type="domain" description="SMP-30/Gluconolactonase/LRE-like region" evidence="2">
    <location>
        <begin position="16"/>
        <end position="259"/>
    </location>
</feature>
<gene>
    <name evidence="3" type="ORF">ACFSKX_11360</name>
</gene>